<dbReference type="PANTHER" id="PTHR39597">
    <property type="entry name" value="UBA DOMAIN-CONTAINING PROTEIN RUP1"/>
    <property type="match status" value="1"/>
</dbReference>
<dbReference type="Proteomes" id="UP000566819">
    <property type="component" value="Unassembled WGS sequence"/>
</dbReference>
<dbReference type="AlphaFoldDB" id="A0A8H4RWH9"/>
<dbReference type="GO" id="GO:0016579">
    <property type="term" value="P:protein deubiquitination"/>
    <property type="evidence" value="ECO:0007669"/>
    <property type="project" value="TreeGrafter"/>
</dbReference>
<evidence type="ECO:0008006" key="5">
    <source>
        <dbReference type="Google" id="ProtNLM"/>
    </source>
</evidence>
<evidence type="ECO:0000313" key="3">
    <source>
        <dbReference type="EMBL" id="KAF4636706.1"/>
    </source>
</evidence>
<reference evidence="3 4" key="1">
    <citation type="submission" date="2020-03" db="EMBL/GenBank/DDBJ databases">
        <title>Draft Genome Sequence of Cudoniella acicularis.</title>
        <authorList>
            <person name="Buettner E."/>
            <person name="Kellner H."/>
        </authorList>
    </citation>
    <scope>NUCLEOTIDE SEQUENCE [LARGE SCALE GENOMIC DNA]</scope>
    <source>
        <strain evidence="3 4">DSM 108380</strain>
    </source>
</reference>
<accession>A0A8H4RWH9</accession>
<evidence type="ECO:0000256" key="2">
    <source>
        <dbReference type="SAM" id="MobiDB-lite"/>
    </source>
</evidence>
<dbReference type="PANTHER" id="PTHR39597:SF1">
    <property type="entry name" value="UBA DOMAIN-CONTAINING PROTEIN RUP1"/>
    <property type="match status" value="1"/>
</dbReference>
<dbReference type="InterPro" id="IPR055335">
    <property type="entry name" value="Ucp6/RUP1"/>
</dbReference>
<feature type="region of interest" description="Disordered" evidence="2">
    <location>
        <begin position="78"/>
        <end position="101"/>
    </location>
</feature>
<feature type="region of interest" description="Disordered" evidence="2">
    <location>
        <begin position="520"/>
        <end position="590"/>
    </location>
</feature>
<dbReference type="OrthoDB" id="4489171at2759"/>
<evidence type="ECO:0000256" key="1">
    <source>
        <dbReference type="SAM" id="Coils"/>
    </source>
</evidence>
<keyword evidence="4" id="KW-1185">Reference proteome</keyword>
<keyword evidence="1" id="KW-0175">Coiled coil</keyword>
<sequence length="680" mass="76225">MAAYPQPSEEDIAAFLSLIGDVPRQEVIQRLKGNNCNVDQAVGEYFDYPDNTKYRWDDSQFNTDRDGALSNHGICPYQQFDGAGAPSRPPSRTSNNKSPLSKIIDMNDSYAAADPSTSKTFTGGDRDLEQALAASRAEAGLPPQESGITNTNEVYFGPATRTQYDQENWAMVPLGKSSIQEILLDPEPAERKRDIDVPAFLKPSVENHRLGALFTIYHEIPIVREIFLNRTQQLPNYGDDREWWAGKQIELAFIGQEESSEHQVNREIQRIMAFLDKTDRSYGSVEVLANLPSVKRAQLPNSDIEPAVLLTWRNVSEWENQRFINKMFSKGVPTEAAEDQTKEFAILELAFPPKDSMQDTLYDIADDALWPSLGPLDLAQSPYLSHIADVIAFKIEGDESNKNVEIPAVWYPDRYLKSGRQKALEMRLRKHDVEEELQRLQNLEEQLTNFQMRGGKTVKVKDLFKICLRHDEAQIQNNIQPRENEDTDLISLKSPGKAPNLSTELRKAFVRTDNRHFKAEFIENEDTQTQLSSPGKRKFDERSEEGSQDSTTGRWNGAVASPNMSIMEREMGGSDGPSWEGPQAASQSLASRLNDVTNETSSAESREVLVGVDPSLVSNNGVSSGQEMQERGSMPMVAARPLGNANSTIIESMDLVMKEVMEDDRLAEESPAVKHVGFTE</sequence>
<comment type="caution">
    <text evidence="3">The sequence shown here is derived from an EMBL/GenBank/DDBJ whole genome shotgun (WGS) entry which is preliminary data.</text>
</comment>
<name>A0A8H4RWH9_9HELO</name>
<dbReference type="GO" id="GO:0005829">
    <property type="term" value="C:cytosol"/>
    <property type="evidence" value="ECO:0007669"/>
    <property type="project" value="TreeGrafter"/>
</dbReference>
<protein>
    <recommendedName>
        <fullName evidence="5">Ubiquitin interaction domain-containing protein</fullName>
    </recommendedName>
</protein>
<proteinExistence type="predicted"/>
<feature type="coiled-coil region" evidence="1">
    <location>
        <begin position="423"/>
        <end position="453"/>
    </location>
</feature>
<organism evidence="3 4">
    <name type="scientific">Cudoniella acicularis</name>
    <dbReference type="NCBI Taxonomy" id="354080"/>
    <lineage>
        <taxon>Eukaryota</taxon>
        <taxon>Fungi</taxon>
        <taxon>Dikarya</taxon>
        <taxon>Ascomycota</taxon>
        <taxon>Pezizomycotina</taxon>
        <taxon>Leotiomycetes</taxon>
        <taxon>Helotiales</taxon>
        <taxon>Tricladiaceae</taxon>
        <taxon>Cudoniella</taxon>
    </lineage>
</organism>
<evidence type="ECO:0000313" key="4">
    <source>
        <dbReference type="Proteomes" id="UP000566819"/>
    </source>
</evidence>
<gene>
    <name evidence="3" type="ORF">G7Y89_g1392</name>
</gene>
<dbReference type="GO" id="GO:0005634">
    <property type="term" value="C:nucleus"/>
    <property type="evidence" value="ECO:0007669"/>
    <property type="project" value="TreeGrafter"/>
</dbReference>
<feature type="compositionally biased region" description="Polar residues" evidence="2">
    <location>
        <begin position="90"/>
        <end position="99"/>
    </location>
</feature>
<dbReference type="EMBL" id="JAAMPI010000053">
    <property type="protein sequence ID" value="KAF4636706.1"/>
    <property type="molecule type" value="Genomic_DNA"/>
</dbReference>